<evidence type="ECO:0000313" key="4">
    <source>
        <dbReference type="Proteomes" id="UP000013827"/>
    </source>
</evidence>
<dbReference type="InterPro" id="IPR036282">
    <property type="entry name" value="Glutathione-S-Trfase_C_sf"/>
</dbReference>
<dbReference type="AlphaFoldDB" id="A0A0D3IE93"/>
<protein>
    <recommendedName>
        <fullName evidence="5">Glutathione S-transferase</fullName>
    </recommendedName>
</protein>
<dbReference type="CDD" id="cd03039">
    <property type="entry name" value="GST_N_Sigma_like"/>
    <property type="match status" value="1"/>
</dbReference>
<dbReference type="EnsemblProtists" id="EOD09578">
    <property type="protein sequence ID" value="EOD09578"/>
    <property type="gene ID" value="EMIHUDRAFT_432907"/>
</dbReference>
<dbReference type="InterPro" id="IPR050213">
    <property type="entry name" value="GST_superfamily"/>
</dbReference>
<evidence type="ECO:0000259" key="2">
    <source>
        <dbReference type="PROSITE" id="PS50405"/>
    </source>
</evidence>
<dbReference type="PROSITE" id="PS50405">
    <property type="entry name" value="GST_CTER"/>
    <property type="match status" value="1"/>
</dbReference>
<dbReference type="PROSITE" id="PS50404">
    <property type="entry name" value="GST_NTER"/>
    <property type="match status" value="1"/>
</dbReference>
<dbReference type="GeneID" id="17255787"/>
<dbReference type="SFLD" id="SFLDS00019">
    <property type="entry name" value="Glutathione_Transferase_(cytos"/>
    <property type="match status" value="1"/>
</dbReference>
<dbReference type="HOGENOM" id="CLU_039475_1_2_1"/>
<dbReference type="OMA" id="LTHADIF"/>
<dbReference type="Gene3D" id="3.40.30.10">
    <property type="entry name" value="Glutaredoxin"/>
    <property type="match status" value="1"/>
</dbReference>
<dbReference type="SUPFAM" id="SSF47616">
    <property type="entry name" value="GST C-terminal domain-like"/>
    <property type="match status" value="1"/>
</dbReference>
<dbReference type="InterPro" id="IPR036249">
    <property type="entry name" value="Thioredoxin-like_sf"/>
</dbReference>
<dbReference type="InterPro" id="IPR004045">
    <property type="entry name" value="Glutathione_S-Trfase_N"/>
</dbReference>
<dbReference type="eggNOG" id="KOG1695">
    <property type="taxonomic scope" value="Eukaryota"/>
</dbReference>
<feature type="domain" description="GST C-terminal" evidence="2">
    <location>
        <begin position="94"/>
        <end position="227"/>
    </location>
</feature>
<dbReference type="STRING" id="2903.R1BIF8"/>
<dbReference type="InterPro" id="IPR040079">
    <property type="entry name" value="Glutathione_S-Trfase"/>
</dbReference>
<dbReference type="PANTHER" id="PTHR11571">
    <property type="entry name" value="GLUTATHIONE S-TRANSFERASE"/>
    <property type="match status" value="1"/>
</dbReference>
<name>A0A0D3IE93_EMIH1</name>
<dbReference type="PaxDb" id="2903-EOD09578"/>
<accession>A0A0D3IE93</accession>
<keyword evidence="4" id="KW-1185">Reference proteome</keyword>
<proteinExistence type="predicted"/>
<dbReference type="KEGG" id="ehx:EMIHUDRAFT_432907"/>
<dbReference type="GO" id="GO:0004364">
    <property type="term" value="F:glutathione transferase activity"/>
    <property type="evidence" value="ECO:0007669"/>
    <property type="project" value="TreeGrafter"/>
</dbReference>
<dbReference type="RefSeq" id="XP_005762007.1">
    <property type="nucleotide sequence ID" value="XM_005761950.1"/>
</dbReference>
<sequence length="227" mass="25430">MPKRTHDEAQPKLKLYYFDIQGKAEAIRLLCKYVGLELDDYRFKDRSEFMEMKQNGTLAFGQVPMLEIDGTKKLPQSAAILRYLAKMGGIHPEDDFVAALVDAALDQEADAFLGPTVASYTTRFGIALDEAHTAAASKLIGEETMPRHLAALEALLAQSSTGWLAGTKEPAACDFAWACRLGQYLPFKDRMFPTPLRELQDYPKCKAFKEKFFELPEIAAYYKTSAL</sequence>
<dbReference type="Pfam" id="PF02798">
    <property type="entry name" value="GST_N"/>
    <property type="match status" value="1"/>
</dbReference>
<evidence type="ECO:0000259" key="1">
    <source>
        <dbReference type="PROSITE" id="PS50404"/>
    </source>
</evidence>
<dbReference type="InterPro" id="IPR010987">
    <property type="entry name" value="Glutathione-S-Trfase_C-like"/>
</dbReference>
<dbReference type="SUPFAM" id="SSF52833">
    <property type="entry name" value="Thioredoxin-like"/>
    <property type="match status" value="1"/>
</dbReference>
<reference evidence="3" key="2">
    <citation type="submission" date="2024-10" db="UniProtKB">
        <authorList>
            <consortium name="EnsemblProtists"/>
        </authorList>
    </citation>
    <scope>IDENTIFICATION</scope>
</reference>
<dbReference type="Pfam" id="PF14497">
    <property type="entry name" value="GST_C_3"/>
    <property type="match status" value="1"/>
</dbReference>
<dbReference type="InterPro" id="IPR004046">
    <property type="entry name" value="GST_C"/>
</dbReference>
<dbReference type="Gene3D" id="1.20.1050.10">
    <property type="match status" value="1"/>
</dbReference>
<evidence type="ECO:0008006" key="5">
    <source>
        <dbReference type="Google" id="ProtNLM"/>
    </source>
</evidence>
<evidence type="ECO:0000313" key="3">
    <source>
        <dbReference type="EnsemblProtists" id="EOD09578"/>
    </source>
</evidence>
<organism evidence="3 4">
    <name type="scientific">Emiliania huxleyi (strain CCMP1516)</name>
    <dbReference type="NCBI Taxonomy" id="280463"/>
    <lineage>
        <taxon>Eukaryota</taxon>
        <taxon>Haptista</taxon>
        <taxon>Haptophyta</taxon>
        <taxon>Prymnesiophyceae</taxon>
        <taxon>Isochrysidales</taxon>
        <taxon>Noelaerhabdaceae</taxon>
        <taxon>Emiliania</taxon>
    </lineage>
</organism>
<dbReference type="GO" id="GO:0006749">
    <property type="term" value="P:glutathione metabolic process"/>
    <property type="evidence" value="ECO:0007669"/>
    <property type="project" value="TreeGrafter"/>
</dbReference>
<reference evidence="4" key="1">
    <citation type="journal article" date="2013" name="Nature">
        <title>Pan genome of the phytoplankton Emiliania underpins its global distribution.</title>
        <authorList>
            <person name="Read B.A."/>
            <person name="Kegel J."/>
            <person name="Klute M.J."/>
            <person name="Kuo A."/>
            <person name="Lefebvre S.C."/>
            <person name="Maumus F."/>
            <person name="Mayer C."/>
            <person name="Miller J."/>
            <person name="Monier A."/>
            <person name="Salamov A."/>
            <person name="Young J."/>
            <person name="Aguilar M."/>
            <person name="Claverie J.M."/>
            <person name="Frickenhaus S."/>
            <person name="Gonzalez K."/>
            <person name="Herman E.K."/>
            <person name="Lin Y.C."/>
            <person name="Napier J."/>
            <person name="Ogata H."/>
            <person name="Sarno A.F."/>
            <person name="Shmutz J."/>
            <person name="Schroeder D."/>
            <person name="de Vargas C."/>
            <person name="Verret F."/>
            <person name="von Dassow P."/>
            <person name="Valentin K."/>
            <person name="Van de Peer Y."/>
            <person name="Wheeler G."/>
            <person name="Dacks J.B."/>
            <person name="Delwiche C.F."/>
            <person name="Dyhrman S.T."/>
            <person name="Glockner G."/>
            <person name="John U."/>
            <person name="Richards T."/>
            <person name="Worden A.Z."/>
            <person name="Zhang X."/>
            <person name="Grigoriev I.V."/>
            <person name="Allen A.E."/>
            <person name="Bidle K."/>
            <person name="Borodovsky M."/>
            <person name="Bowler C."/>
            <person name="Brownlee C."/>
            <person name="Cock J.M."/>
            <person name="Elias M."/>
            <person name="Gladyshev V.N."/>
            <person name="Groth M."/>
            <person name="Guda C."/>
            <person name="Hadaegh A."/>
            <person name="Iglesias-Rodriguez M.D."/>
            <person name="Jenkins J."/>
            <person name="Jones B.M."/>
            <person name="Lawson T."/>
            <person name="Leese F."/>
            <person name="Lindquist E."/>
            <person name="Lobanov A."/>
            <person name="Lomsadze A."/>
            <person name="Malik S.B."/>
            <person name="Marsh M.E."/>
            <person name="Mackinder L."/>
            <person name="Mock T."/>
            <person name="Mueller-Roeber B."/>
            <person name="Pagarete A."/>
            <person name="Parker M."/>
            <person name="Probert I."/>
            <person name="Quesneville H."/>
            <person name="Raines C."/>
            <person name="Rensing S.A."/>
            <person name="Riano-Pachon D.M."/>
            <person name="Richier S."/>
            <person name="Rokitta S."/>
            <person name="Shiraiwa Y."/>
            <person name="Soanes D.M."/>
            <person name="van der Giezen M."/>
            <person name="Wahlund T.M."/>
            <person name="Williams B."/>
            <person name="Wilson W."/>
            <person name="Wolfe G."/>
            <person name="Wurch L.L."/>
        </authorList>
    </citation>
    <scope>NUCLEOTIDE SEQUENCE</scope>
</reference>
<feature type="domain" description="GST N-terminal" evidence="1">
    <location>
        <begin position="11"/>
        <end position="92"/>
    </location>
</feature>
<dbReference type="Proteomes" id="UP000013827">
    <property type="component" value="Unassembled WGS sequence"/>
</dbReference>